<accession>B3MKG5</accession>
<dbReference type="eggNOG" id="ENOG502TCFX">
    <property type="taxonomic scope" value="Eukaryota"/>
</dbReference>
<evidence type="ECO:0000313" key="3">
    <source>
        <dbReference type="EMBL" id="EDV31518.2"/>
    </source>
</evidence>
<keyword evidence="4" id="KW-1185">Reference proteome</keyword>
<feature type="region of interest" description="Disordered" evidence="1">
    <location>
        <begin position="47"/>
        <end position="104"/>
    </location>
</feature>
<evidence type="ECO:0000256" key="1">
    <source>
        <dbReference type="SAM" id="MobiDB-lite"/>
    </source>
</evidence>
<evidence type="ECO:0000313" key="4">
    <source>
        <dbReference type="Proteomes" id="UP000007801"/>
    </source>
</evidence>
<dbReference type="STRING" id="7217.B3MKG5"/>
<protein>
    <submittedName>
        <fullName evidence="3">Uncharacterized protein</fullName>
    </submittedName>
</protein>
<proteinExistence type="predicted"/>
<name>B3MKG5_DROAN</name>
<feature type="chain" id="PRO_5006454799" evidence="2">
    <location>
        <begin position="20"/>
        <end position="258"/>
    </location>
</feature>
<reference evidence="3 4" key="1">
    <citation type="journal article" date="2007" name="Nature">
        <title>Evolution of genes and genomes on the Drosophila phylogeny.</title>
        <authorList>
            <consortium name="Drosophila 12 Genomes Consortium"/>
            <person name="Clark A.G."/>
            <person name="Eisen M.B."/>
            <person name="Smith D.R."/>
            <person name="Bergman C.M."/>
            <person name="Oliver B."/>
            <person name="Markow T.A."/>
            <person name="Kaufman T.C."/>
            <person name="Kellis M."/>
            <person name="Gelbart W."/>
            <person name="Iyer V.N."/>
            <person name="Pollard D.A."/>
            <person name="Sackton T.B."/>
            <person name="Larracuente A.M."/>
            <person name="Singh N.D."/>
            <person name="Abad J.P."/>
            <person name="Abt D.N."/>
            <person name="Adryan B."/>
            <person name="Aguade M."/>
            <person name="Akashi H."/>
            <person name="Anderson W.W."/>
            <person name="Aquadro C.F."/>
            <person name="Ardell D.H."/>
            <person name="Arguello R."/>
            <person name="Artieri C.G."/>
            <person name="Barbash D.A."/>
            <person name="Barker D."/>
            <person name="Barsanti P."/>
            <person name="Batterham P."/>
            <person name="Batzoglou S."/>
            <person name="Begun D."/>
            <person name="Bhutkar A."/>
            <person name="Blanco E."/>
            <person name="Bosak S.A."/>
            <person name="Bradley R.K."/>
            <person name="Brand A.D."/>
            <person name="Brent M.R."/>
            <person name="Brooks A.N."/>
            <person name="Brown R.H."/>
            <person name="Butlin R.K."/>
            <person name="Caggese C."/>
            <person name="Calvi B.R."/>
            <person name="Bernardo de Carvalho A."/>
            <person name="Caspi A."/>
            <person name="Castrezana S."/>
            <person name="Celniker S.E."/>
            <person name="Chang J.L."/>
            <person name="Chapple C."/>
            <person name="Chatterji S."/>
            <person name="Chinwalla A."/>
            <person name="Civetta A."/>
            <person name="Clifton S.W."/>
            <person name="Comeron J.M."/>
            <person name="Costello J.C."/>
            <person name="Coyne J.A."/>
            <person name="Daub J."/>
            <person name="David R.G."/>
            <person name="Delcher A.L."/>
            <person name="Delehaunty K."/>
            <person name="Do C.B."/>
            <person name="Ebling H."/>
            <person name="Edwards K."/>
            <person name="Eickbush T."/>
            <person name="Evans J.D."/>
            <person name="Filipski A."/>
            <person name="Findeiss S."/>
            <person name="Freyhult E."/>
            <person name="Fulton L."/>
            <person name="Fulton R."/>
            <person name="Garcia A.C."/>
            <person name="Gardiner A."/>
            <person name="Garfield D.A."/>
            <person name="Garvin B.E."/>
            <person name="Gibson G."/>
            <person name="Gilbert D."/>
            <person name="Gnerre S."/>
            <person name="Godfrey J."/>
            <person name="Good R."/>
            <person name="Gotea V."/>
            <person name="Gravely B."/>
            <person name="Greenberg A.J."/>
            <person name="Griffiths-Jones S."/>
            <person name="Gross S."/>
            <person name="Guigo R."/>
            <person name="Gustafson E.A."/>
            <person name="Haerty W."/>
            <person name="Hahn M.W."/>
            <person name="Halligan D.L."/>
            <person name="Halpern A.L."/>
            <person name="Halter G.M."/>
            <person name="Han M.V."/>
            <person name="Heger A."/>
            <person name="Hillier L."/>
            <person name="Hinrichs A.S."/>
            <person name="Holmes I."/>
            <person name="Hoskins R.A."/>
            <person name="Hubisz M.J."/>
            <person name="Hultmark D."/>
            <person name="Huntley M.A."/>
            <person name="Jaffe D.B."/>
            <person name="Jagadeeshan S."/>
            <person name="Jeck W.R."/>
            <person name="Johnson J."/>
            <person name="Jones C.D."/>
            <person name="Jordan W.C."/>
            <person name="Karpen G.H."/>
            <person name="Kataoka E."/>
            <person name="Keightley P.D."/>
            <person name="Kheradpour P."/>
            <person name="Kirkness E.F."/>
            <person name="Koerich L.B."/>
            <person name="Kristiansen K."/>
            <person name="Kudrna D."/>
            <person name="Kulathinal R.J."/>
            <person name="Kumar S."/>
            <person name="Kwok R."/>
            <person name="Lander E."/>
            <person name="Langley C.H."/>
            <person name="Lapoint R."/>
            <person name="Lazzaro B.P."/>
            <person name="Lee S.J."/>
            <person name="Levesque L."/>
            <person name="Li R."/>
            <person name="Lin C.F."/>
            <person name="Lin M.F."/>
            <person name="Lindblad-Toh K."/>
            <person name="Llopart A."/>
            <person name="Long M."/>
            <person name="Low L."/>
            <person name="Lozovsky E."/>
            <person name="Lu J."/>
            <person name="Luo M."/>
            <person name="Machado C.A."/>
            <person name="Makalowski W."/>
            <person name="Marzo M."/>
            <person name="Matsuda M."/>
            <person name="Matzkin L."/>
            <person name="McAllister B."/>
            <person name="McBride C.S."/>
            <person name="McKernan B."/>
            <person name="McKernan K."/>
            <person name="Mendez-Lago M."/>
            <person name="Minx P."/>
            <person name="Mollenhauer M.U."/>
            <person name="Montooth K."/>
            <person name="Mount S.M."/>
            <person name="Mu X."/>
            <person name="Myers E."/>
            <person name="Negre B."/>
            <person name="Newfeld S."/>
            <person name="Nielsen R."/>
            <person name="Noor M.A."/>
            <person name="O'Grady P."/>
            <person name="Pachter L."/>
            <person name="Papaceit M."/>
            <person name="Parisi M.J."/>
            <person name="Parisi M."/>
            <person name="Parts L."/>
            <person name="Pedersen J.S."/>
            <person name="Pesole G."/>
            <person name="Phillippy A.M."/>
            <person name="Ponting C.P."/>
            <person name="Pop M."/>
            <person name="Porcelli D."/>
            <person name="Powell J.R."/>
            <person name="Prohaska S."/>
            <person name="Pruitt K."/>
            <person name="Puig M."/>
            <person name="Quesneville H."/>
            <person name="Ram K.R."/>
            <person name="Rand D."/>
            <person name="Rasmussen M.D."/>
            <person name="Reed L.K."/>
            <person name="Reenan R."/>
            <person name="Reily A."/>
            <person name="Remington K.A."/>
            <person name="Rieger T.T."/>
            <person name="Ritchie M.G."/>
            <person name="Robin C."/>
            <person name="Rogers Y.H."/>
            <person name="Rohde C."/>
            <person name="Rozas J."/>
            <person name="Rubenfield M.J."/>
            <person name="Ruiz A."/>
            <person name="Russo S."/>
            <person name="Salzberg S.L."/>
            <person name="Sanchez-Gracia A."/>
            <person name="Saranga D.J."/>
            <person name="Sato H."/>
            <person name="Schaeffer S.W."/>
            <person name="Schatz M.C."/>
            <person name="Schlenke T."/>
            <person name="Schwartz R."/>
            <person name="Segarra C."/>
            <person name="Singh R.S."/>
            <person name="Sirot L."/>
            <person name="Sirota M."/>
            <person name="Sisneros N.B."/>
            <person name="Smith C.D."/>
            <person name="Smith T.F."/>
            <person name="Spieth J."/>
            <person name="Stage D.E."/>
            <person name="Stark A."/>
            <person name="Stephan W."/>
            <person name="Strausberg R.L."/>
            <person name="Strempel S."/>
            <person name="Sturgill D."/>
            <person name="Sutton G."/>
            <person name="Sutton G.G."/>
            <person name="Tao W."/>
            <person name="Teichmann S."/>
            <person name="Tobari Y.N."/>
            <person name="Tomimura Y."/>
            <person name="Tsolas J.M."/>
            <person name="Valente V.L."/>
            <person name="Venter E."/>
            <person name="Venter J.C."/>
            <person name="Vicario S."/>
            <person name="Vieira F.G."/>
            <person name="Vilella A.J."/>
            <person name="Villasante A."/>
            <person name="Walenz B."/>
            <person name="Wang J."/>
            <person name="Wasserman M."/>
            <person name="Watts T."/>
            <person name="Wilson D."/>
            <person name="Wilson R.K."/>
            <person name="Wing R.A."/>
            <person name="Wolfner M.F."/>
            <person name="Wong A."/>
            <person name="Wong G.K."/>
            <person name="Wu C.I."/>
            <person name="Wu G."/>
            <person name="Yamamoto D."/>
            <person name="Yang H.P."/>
            <person name="Yang S.P."/>
            <person name="Yorke J.A."/>
            <person name="Yoshida K."/>
            <person name="Zdobnov E."/>
            <person name="Zhang P."/>
            <person name="Zhang Y."/>
            <person name="Zimin A.V."/>
            <person name="Baldwin J."/>
            <person name="Abdouelleil A."/>
            <person name="Abdulkadir J."/>
            <person name="Abebe A."/>
            <person name="Abera B."/>
            <person name="Abreu J."/>
            <person name="Acer S.C."/>
            <person name="Aftuck L."/>
            <person name="Alexander A."/>
            <person name="An P."/>
            <person name="Anderson E."/>
            <person name="Anderson S."/>
            <person name="Arachi H."/>
            <person name="Azer M."/>
            <person name="Bachantsang P."/>
            <person name="Barry A."/>
            <person name="Bayul T."/>
            <person name="Berlin A."/>
            <person name="Bessette D."/>
            <person name="Bloom T."/>
            <person name="Blye J."/>
            <person name="Boguslavskiy L."/>
            <person name="Bonnet C."/>
            <person name="Boukhgalter B."/>
            <person name="Bourzgui I."/>
            <person name="Brown A."/>
            <person name="Cahill P."/>
            <person name="Channer S."/>
            <person name="Cheshatsang Y."/>
            <person name="Chuda L."/>
            <person name="Citroen M."/>
            <person name="Collymore A."/>
            <person name="Cooke P."/>
            <person name="Costello M."/>
            <person name="D'Aco K."/>
            <person name="Daza R."/>
            <person name="De Haan G."/>
            <person name="DeGray S."/>
            <person name="DeMaso C."/>
            <person name="Dhargay N."/>
            <person name="Dooley K."/>
            <person name="Dooley E."/>
            <person name="Doricent M."/>
            <person name="Dorje P."/>
            <person name="Dorjee K."/>
            <person name="Dupes A."/>
            <person name="Elong R."/>
            <person name="Falk J."/>
            <person name="Farina A."/>
            <person name="Faro S."/>
            <person name="Ferguson D."/>
            <person name="Fisher S."/>
            <person name="Foley C.D."/>
            <person name="Franke A."/>
            <person name="Friedrich D."/>
            <person name="Gadbois L."/>
            <person name="Gearin G."/>
            <person name="Gearin C.R."/>
            <person name="Giannoukos G."/>
            <person name="Goode T."/>
            <person name="Graham J."/>
            <person name="Grandbois E."/>
            <person name="Grewal S."/>
            <person name="Gyaltsen K."/>
            <person name="Hafez N."/>
            <person name="Hagos B."/>
            <person name="Hall J."/>
            <person name="Henson C."/>
            <person name="Hollinger A."/>
            <person name="Honan T."/>
            <person name="Huard M.D."/>
            <person name="Hughes L."/>
            <person name="Hurhula B."/>
            <person name="Husby M.E."/>
            <person name="Kamat A."/>
            <person name="Kanga B."/>
            <person name="Kashin S."/>
            <person name="Khazanovich D."/>
            <person name="Kisner P."/>
            <person name="Lance K."/>
            <person name="Lara M."/>
            <person name="Lee W."/>
            <person name="Lennon N."/>
            <person name="Letendre F."/>
            <person name="LeVine R."/>
            <person name="Lipovsky A."/>
            <person name="Liu X."/>
            <person name="Liu J."/>
            <person name="Liu S."/>
            <person name="Lokyitsang T."/>
            <person name="Lokyitsang Y."/>
            <person name="Lubonja R."/>
            <person name="Lui A."/>
            <person name="MacDonald P."/>
            <person name="Magnisalis V."/>
            <person name="Maru K."/>
            <person name="Matthews C."/>
            <person name="McCusker W."/>
            <person name="McDonough S."/>
            <person name="Mehta T."/>
            <person name="Meldrim J."/>
            <person name="Meneus L."/>
            <person name="Mihai O."/>
            <person name="Mihalev A."/>
            <person name="Mihova T."/>
            <person name="Mittelman R."/>
            <person name="Mlenga V."/>
            <person name="Montmayeur A."/>
            <person name="Mulrain L."/>
            <person name="Navidi A."/>
            <person name="Naylor J."/>
            <person name="Negash T."/>
            <person name="Nguyen T."/>
            <person name="Nguyen N."/>
            <person name="Nicol R."/>
            <person name="Norbu C."/>
            <person name="Norbu N."/>
            <person name="Novod N."/>
            <person name="O'Neill B."/>
            <person name="Osman S."/>
            <person name="Markiewicz E."/>
            <person name="Oyono O.L."/>
            <person name="Patti C."/>
            <person name="Phunkhang P."/>
            <person name="Pierre F."/>
            <person name="Priest M."/>
            <person name="Raghuraman S."/>
            <person name="Rege F."/>
            <person name="Reyes R."/>
            <person name="Rise C."/>
            <person name="Rogov P."/>
            <person name="Ross K."/>
            <person name="Ryan E."/>
            <person name="Settipalli S."/>
            <person name="Shea T."/>
            <person name="Sherpa N."/>
            <person name="Shi L."/>
            <person name="Shih D."/>
            <person name="Sparrow T."/>
            <person name="Spaulding J."/>
            <person name="Stalker J."/>
            <person name="Stange-Thomann N."/>
            <person name="Stavropoulos S."/>
            <person name="Stone C."/>
            <person name="Strader C."/>
            <person name="Tesfaye S."/>
            <person name="Thomson T."/>
            <person name="Thoulutsang Y."/>
            <person name="Thoulutsang D."/>
            <person name="Topham K."/>
            <person name="Topping I."/>
            <person name="Tsamla T."/>
            <person name="Vassiliev H."/>
            <person name="Vo A."/>
            <person name="Wangchuk T."/>
            <person name="Wangdi T."/>
            <person name="Weiand M."/>
            <person name="Wilkinson J."/>
            <person name="Wilson A."/>
            <person name="Yadav S."/>
            <person name="Young G."/>
            <person name="Yu Q."/>
            <person name="Zembek L."/>
            <person name="Zhong D."/>
            <person name="Zimmer A."/>
            <person name="Zwirko Z."/>
            <person name="Jaffe D.B."/>
            <person name="Alvarez P."/>
            <person name="Brockman W."/>
            <person name="Butler J."/>
            <person name="Chin C."/>
            <person name="Gnerre S."/>
            <person name="Grabherr M."/>
            <person name="Kleber M."/>
            <person name="Mauceli E."/>
            <person name="MacCallum I."/>
        </authorList>
    </citation>
    <scope>NUCLEOTIDE SEQUENCE [LARGE SCALE GENOMIC DNA]</scope>
    <source>
        <strain evidence="4">Tucson 14024-0371.13</strain>
    </source>
</reference>
<organism evidence="3 4">
    <name type="scientific">Drosophila ananassae</name>
    <name type="common">Fruit fly</name>
    <dbReference type="NCBI Taxonomy" id="7217"/>
    <lineage>
        <taxon>Eukaryota</taxon>
        <taxon>Metazoa</taxon>
        <taxon>Ecdysozoa</taxon>
        <taxon>Arthropoda</taxon>
        <taxon>Hexapoda</taxon>
        <taxon>Insecta</taxon>
        <taxon>Pterygota</taxon>
        <taxon>Neoptera</taxon>
        <taxon>Endopterygota</taxon>
        <taxon>Diptera</taxon>
        <taxon>Brachycera</taxon>
        <taxon>Muscomorpha</taxon>
        <taxon>Ephydroidea</taxon>
        <taxon>Drosophilidae</taxon>
        <taxon>Drosophila</taxon>
        <taxon>Sophophora</taxon>
    </lineage>
</organism>
<dbReference type="InParanoid" id="B3MKG5"/>
<evidence type="ECO:0000256" key="2">
    <source>
        <dbReference type="SAM" id="SignalP"/>
    </source>
</evidence>
<dbReference type="Proteomes" id="UP000007801">
    <property type="component" value="Unassembled WGS sequence"/>
</dbReference>
<dbReference type="GeneID" id="6498207"/>
<dbReference type="HOGENOM" id="CLU_1095256_0_0_1"/>
<dbReference type="KEGG" id="dan:6498207"/>
<dbReference type="OrthoDB" id="7866170at2759"/>
<feature type="compositionally biased region" description="Low complexity" evidence="1">
    <location>
        <begin position="55"/>
        <end position="68"/>
    </location>
</feature>
<dbReference type="EMBL" id="CH902620">
    <property type="protein sequence ID" value="EDV31518.2"/>
    <property type="molecule type" value="Genomic_DNA"/>
</dbReference>
<dbReference type="FunCoup" id="B3MKG5">
    <property type="interactions" value="6"/>
</dbReference>
<keyword evidence="2" id="KW-0732">Signal</keyword>
<dbReference type="AlphaFoldDB" id="B3MKG5"/>
<feature type="compositionally biased region" description="Pro residues" evidence="1">
    <location>
        <begin position="84"/>
        <end position="97"/>
    </location>
</feature>
<gene>
    <name evidence="3" type="primary">Dana\GF15398</name>
    <name evidence="3" type="synonym">dana_GLEANR_16164</name>
    <name evidence="3" type="ORF">GF15398</name>
</gene>
<feature type="signal peptide" evidence="2">
    <location>
        <begin position="1"/>
        <end position="19"/>
    </location>
</feature>
<sequence>MKTLSVLLVVTACLALASADQSSGSKNRKENALSKIVPRLLWNLHRGDKDDRRSQQPIIIVQQPSSNSDWESDRRHHHHSPYYPYYPPPPPPPPTSRPNPYADYLNGLPGGSGATFLIVNPNNAQGIYVPASSSNSSNSTSSRRSAFVPSIADILQGLNLDDLADGSLFEDDSEVVDSADEGVLDLATAAGASAPQADDDREDQDVITEDDVEALDRQTRRGLNPKHLVSLLTQDKRRRRIQEVLAGIYLRNYNLNRK</sequence>